<reference evidence="1 2" key="1">
    <citation type="submission" date="2017-03" db="EMBL/GenBank/DDBJ databases">
        <title>Genome Survey of Euroglyphus maynei.</title>
        <authorList>
            <person name="Arlian L.G."/>
            <person name="Morgan M.S."/>
            <person name="Rider S.D."/>
        </authorList>
    </citation>
    <scope>NUCLEOTIDE SEQUENCE [LARGE SCALE GENOMIC DNA]</scope>
    <source>
        <strain evidence="1">Arlian Lab</strain>
        <tissue evidence="1">Whole body</tissue>
    </source>
</reference>
<proteinExistence type="predicted"/>
<dbReference type="AlphaFoldDB" id="A0A1Y3BR57"/>
<protein>
    <submittedName>
        <fullName evidence="1">Uncharacterized protein</fullName>
    </submittedName>
</protein>
<evidence type="ECO:0000313" key="2">
    <source>
        <dbReference type="Proteomes" id="UP000194236"/>
    </source>
</evidence>
<dbReference type="Proteomes" id="UP000194236">
    <property type="component" value="Unassembled WGS sequence"/>
</dbReference>
<keyword evidence="2" id="KW-1185">Reference proteome</keyword>
<gene>
    <name evidence="1" type="ORF">BLA29_014061</name>
</gene>
<comment type="caution">
    <text evidence="1">The sequence shown here is derived from an EMBL/GenBank/DDBJ whole genome shotgun (WGS) entry which is preliminary data.</text>
</comment>
<organism evidence="1 2">
    <name type="scientific">Euroglyphus maynei</name>
    <name type="common">Mayne's house dust mite</name>
    <dbReference type="NCBI Taxonomy" id="6958"/>
    <lineage>
        <taxon>Eukaryota</taxon>
        <taxon>Metazoa</taxon>
        <taxon>Ecdysozoa</taxon>
        <taxon>Arthropoda</taxon>
        <taxon>Chelicerata</taxon>
        <taxon>Arachnida</taxon>
        <taxon>Acari</taxon>
        <taxon>Acariformes</taxon>
        <taxon>Sarcoptiformes</taxon>
        <taxon>Astigmata</taxon>
        <taxon>Psoroptidia</taxon>
        <taxon>Analgoidea</taxon>
        <taxon>Pyroglyphidae</taxon>
        <taxon>Pyroglyphinae</taxon>
        <taxon>Euroglyphus</taxon>
    </lineage>
</organism>
<dbReference type="EMBL" id="MUJZ01008424">
    <property type="protein sequence ID" value="OTF82448.1"/>
    <property type="molecule type" value="Genomic_DNA"/>
</dbReference>
<evidence type="ECO:0000313" key="1">
    <source>
        <dbReference type="EMBL" id="OTF82448.1"/>
    </source>
</evidence>
<name>A0A1Y3BR57_EURMA</name>
<accession>A0A1Y3BR57</accession>
<sequence length="29" mass="3688">MLIVVLSLIIYDFFPQYQWIDHHHHYDLM</sequence>